<evidence type="ECO:0000313" key="7">
    <source>
        <dbReference type="Proteomes" id="UP001549921"/>
    </source>
</evidence>
<gene>
    <name evidence="6" type="ORF">ABMA28_002444</name>
</gene>
<dbReference type="SMART" id="SM00397">
    <property type="entry name" value="t_SNARE"/>
    <property type="match status" value="1"/>
</dbReference>
<comment type="subcellular location">
    <subcellularLocation>
        <location evidence="1">Membrane</location>
        <topology evidence="1">Single-pass type IV membrane protein</topology>
    </subcellularLocation>
</comment>
<dbReference type="InterPro" id="IPR010989">
    <property type="entry name" value="SNARE"/>
</dbReference>
<dbReference type="EMBL" id="JBEDNZ010000012">
    <property type="protein sequence ID" value="KAL0831673.1"/>
    <property type="molecule type" value="Genomic_DNA"/>
</dbReference>
<keyword evidence="4" id="KW-0812">Transmembrane</keyword>
<evidence type="ECO:0000259" key="5">
    <source>
        <dbReference type="PROSITE" id="PS50192"/>
    </source>
</evidence>
<evidence type="ECO:0000256" key="1">
    <source>
        <dbReference type="ARBA" id="ARBA00004211"/>
    </source>
</evidence>
<dbReference type="PANTHER" id="PTHR19957">
    <property type="entry name" value="SYNTAXIN"/>
    <property type="match status" value="1"/>
</dbReference>
<keyword evidence="4" id="KW-1133">Transmembrane helix</keyword>
<dbReference type="PROSITE" id="PS50192">
    <property type="entry name" value="T_SNARE"/>
    <property type="match status" value="1"/>
</dbReference>
<dbReference type="Gene3D" id="1.20.58.70">
    <property type="match status" value="1"/>
</dbReference>
<feature type="coiled-coil region" evidence="3">
    <location>
        <begin position="184"/>
        <end position="221"/>
    </location>
</feature>
<proteinExistence type="inferred from homology"/>
<dbReference type="CDD" id="cd15848">
    <property type="entry name" value="SNARE_syntaxin1-like"/>
    <property type="match status" value="1"/>
</dbReference>
<dbReference type="InterPro" id="IPR000727">
    <property type="entry name" value="T_SNARE_dom"/>
</dbReference>
<dbReference type="AlphaFoldDB" id="A0ABD0T113"/>
<dbReference type="GO" id="GO:0016020">
    <property type="term" value="C:membrane"/>
    <property type="evidence" value="ECO:0007669"/>
    <property type="project" value="UniProtKB-SubCell"/>
</dbReference>
<protein>
    <recommendedName>
        <fullName evidence="5">t-SNARE coiled-coil homology domain-containing protein</fullName>
    </recommendedName>
</protein>
<dbReference type="PANTHER" id="PTHR19957:SF19">
    <property type="entry name" value="SYNTAXIN-4"/>
    <property type="match status" value="1"/>
</dbReference>
<sequence>MRSKDRLAELQQLANGGIYQDTVVELALPALDSEYQKDIDEMFLEVERMRTWVHELNSNTQLMRRLHADPTFHTNKHLQDQMDSVITQSNGVGLKVCGALRQFEARVGAGAAARNDARARMARLQYAATRRLYADALAAHHRALQALRDHQLHLLHEQIKLTNLTISDEECQSLLDSNNISLFVDNVKAETAEAKRALRDVEARHEELARVEASLQELRDLFVQLAHLVATQQDQIDSVEYYALQATGHVELGGRELLKGTVSHAKAKKKKLGLVICMASGIAIVLLVLIIT</sequence>
<accession>A0ABD0T113</accession>
<comment type="caution">
    <text evidence="6">The sequence shown here is derived from an EMBL/GenBank/DDBJ whole genome shotgun (WGS) entry which is preliminary data.</text>
</comment>
<dbReference type="SUPFAM" id="SSF47661">
    <property type="entry name" value="t-snare proteins"/>
    <property type="match status" value="1"/>
</dbReference>
<name>A0ABD0T113_LOXSC</name>
<keyword evidence="4" id="KW-0472">Membrane</keyword>
<keyword evidence="3" id="KW-0175">Coiled coil</keyword>
<evidence type="ECO:0000256" key="2">
    <source>
        <dbReference type="ARBA" id="ARBA00009063"/>
    </source>
</evidence>
<dbReference type="InterPro" id="IPR006012">
    <property type="entry name" value="Syntaxin/epimorphin_CS"/>
</dbReference>
<evidence type="ECO:0000256" key="4">
    <source>
        <dbReference type="SAM" id="Phobius"/>
    </source>
</evidence>
<evidence type="ECO:0000313" key="6">
    <source>
        <dbReference type="EMBL" id="KAL0831673.1"/>
    </source>
</evidence>
<evidence type="ECO:0000256" key="3">
    <source>
        <dbReference type="SAM" id="Coils"/>
    </source>
</evidence>
<reference evidence="6 7" key="1">
    <citation type="submission" date="2024-06" db="EMBL/GenBank/DDBJ databases">
        <title>A chromosome-level genome assembly of beet webworm, Loxostege sticticalis.</title>
        <authorList>
            <person name="Zhang Y."/>
        </authorList>
    </citation>
    <scope>NUCLEOTIDE SEQUENCE [LARGE SCALE GENOMIC DNA]</scope>
    <source>
        <strain evidence="6">AQ028</strain>
        <tissue evidence="6">Male pupae</tissue>
    </source>
</reference>
<dbReference type="Proteomes" id="UP001549921">
    <property type="component" value="Unassembled WGS sequence"/>
</dbReference>
<organism evidence="6 7">
    <name type="scientific">Loxostege sticticalis</name>
    <name type="common">Beet webworm moth</name>
    <dbReference type="NCBI Taxonomy" id="481309"/>
    <lineage>
        <taxon>Eukaryota</taxon>
        <taxon>Metazoa</taxon>
        <taxon>Ecdysozoa</taxon>
        <taxon>Arthropoda</taxon>
        <taxon>Hexapoda</taxon>
        <taxon>Insecta</taxon>
        <taxon>Pterygota</taxon>
        <taxon>Neoptera</taxon>
        <taxon>Endopterygota</taxon>
        <taxon>Lepidoptera</taxon>
        <taxon>Glossata</taxon>
        <taxon>Ditrysia</taxon>
        <taxon>Pyraloidea</taxon>
        <taxon>Crambidae</taxon>
        <taxon>Pyraustinae</taxon>
        <taxon>Loxostege</taxon>
    </lineage>
</organism>
<dbReference type="InterPro" id="IPR045242">
    <property type="entry name" value="Syntaxin"/>
</dbReference>
<dbReference type="Gene3D" id="1.20.5.110">
    <property type="match status" value="1"/>
</dbReference>
<feature type="domain" description="T-SNARE coiled-coil homology" evidence="5">
    <location>
        <begin position="198"/>
        <end position="260"/>
    </location>
</feature>
<dbReference type="PROSITE" id="PS00914">
    <property type="entry name" value="SYNTAXIN"/>
    <property type="match status" value="1"/>
</dbReference>
<feature type="transmembrane region" description="Helical" evidence="4">
    <location>
        <begin position="272"/>
        <end position="291"/>
    </location>
</feature>
<comment type="similarity">
    <text evidence="2">Belongs to the syntaxin family.</text>
</comment>